<dbReference type="EC" id="3.-.-.-" evidence="8"/>
<evidence type="ECO:0000313" key="8">
    <source>
        <dbReference type="EMBL" id="OOM63854.1"/>
    </source>
</evidence>
<evidence type="ECO:0000256" key="4">
    <source>
        <dbReference type="ARBA" id="ARBA00022833"/>
    </source>
</evidence>
<dbReference type="GO" id="GO:0046872">
    <property type="term" value="F:metal ion binding"/>
    <property type="evidence" value="ECO:0007669"/>
    <property type="project" value="UniProtKB-KW"/>
</dbReference>
<evidence type="ECO:0000313" key="9">
    <source>
        <dbReference type="EMBL" id="OOP74430.1"/>
    </source>
</evidence>
<dbReference type="CDD" id="cd06262">
    <property type="entry name" value="metallo-hydrolase-like_MBL-fold"/>
    <property type="match status" value="1"/>
</dbReference>
<dbReference type="EMBL" id="JABSWW010000001">
    <property type="protein sequence ID" value="NRT88657.1"/>
    <property type="molecule type" value="Genomic_DNA"/>
</dbReference>
<dbReference type="Pfam" id="PF00753">
    <property type="entry name" value="Lactamase_B"/>
    <property type="match status" value="1"/>
</dbReference>
<dbReference type="AlphaFoldDB" id="A0A1S8T383"/>
<evidence type="ECO:0000313" key="7">
    <source>
        <dbReference type="EMBL" id="NRT88657.1"/>
    </source>
</evidence>
<comment type="cofactor">
    <cofactor evidence="1">
        <name>Zn(2+)</name>
        <dbReference type="ChEBI" id="CHEBI:29105"/>
    </cofactor>
</comment>
<dbReference type="InterPro" id="IPR001279">
    <property type="entry name" value="Metallo-B-lactamas"/>
</dbReference>
<dbReference type="RefSeq" id="WP_077837483.1">
    <property type="nucleotide sequence ID" value="NZ_CP107022.1"/>
</dbReference>
<feature type="domain" description="Metallo-beta-lactamase" evidence="5">
    <location>
        <begin position="12"/>
        <end position="182"/>
    </location>
</feature>
<evidence type="ECO:0000313" key="11">
    <source>
        <dbReference type="Proteomes" id="UP000190973"/>
    </source>
</evidence>
<dbReference type="Proteomes" id="UP000190973">
    <property type="component" value="Unassembled WGS sequence"/>
</dbReference>
<dbReference type="PANTHER" id="PTHR46233:SF3">
    <property type="entry name" value="HYDROXYACYLGLUTATHIONE HYDROLASE GLOC"/>
    <property type="match status" value="1"/>
</dbReference>
<dbReference type="EMBL" id="LZZI01000008">
    <property type="protein sequence ID" value="OOM63854.1"/>
    <property type="molecule type" value="Genomic_DNA"/>
</dbReference>
<gene>
    <name evidence="7" type="ORF">B0H41_002336</name>
    <name evidence="9" type="ORF">CBEIBR21_08060</name>
    <name evidence="8" type="ORF">CLBCK_06660</name>
    <name evidence="6" type="ORF">HF849_04220</name>
</gene>
<keyword evidence="2" id="KW-0479">Metal-binding</keyword>
<evidence type="ECO:0000313" key="10">
    <source>
        <dbReference type="Proteomes" id="UP000190959"/>
    </source>
</evidence>
<sequence>MIIKTLIAGMYEENCYLIMDEGTKELAIIDPGGQPNLIEKEISKLDGKPKFILLTHGHMDHVGGVIELMNKLNIPFYINENEEQYMKNDEFVFGSLPKASKYLKEGDTVSLGNNIIKVIETAGHTAGGICFLVNDELFTGDTLFQGSIGRSDFPGGNGAQLIKNIKEKLLPLGDSVKVYPGHGPASTIGYEKRNNPFL</sequence>
<dbReference type="InterPro" id="IPR036866">
    <property type="entry name" value="RibonucZ/Hydroxyglut_hydro"/>
</dbReference>
<accession>A0A1S8T383</accession>
<reference evidence="7" key="5">
    <citation type="journal article" date="2022" name="Nat. Biotechnol.">
        <title>Carbon-negative production of acetone and isopropanol by gas fermentation at industrial pilot scale.</title>
        <authorList>
            <person name="Liew F.E."/>
            <person name="Nogle R."/>
            <person name="Abdalla T."/>
            <person name="Rasor B.J."/>
            <person name="Canter C."/>
            <person name="Jensen R.O."/>
            <person name="Wang L."/>
            <person name="Strutz J."/>
            <person name="Chirania P."/>
            <person name="De Tissera S."/>
            <person name="Mueller A.P."/>
            <person name="Ruan Z."/>
            <person name="Gao A."/>
            <person name="Tran L."/>
            <person name="Engle N.L."/>
            <person name="Bromley J.C."/>
            <person name="Daniell J."/>
            <person name="Conrado R."/>
            <person name="Tschaplinski T.J."/>
            <person name="Giannone R.J."/>
            <person name="Hettich R.L."/>
            <person name="Karim A.S."/>
            <person name="Simpson S.D."/>
            <person name="Brown S.D."/>
            <person name="Leang C."/>
            <person name="Jewett M.C."/>
            <person name="Kopke M."/>
        </authorList>
    </citation>
    <scope>NUCLEOTIDE SEQUENCE</scope>
    <source>
        <strain evidence="7">DJ080</strain>
    </source>
</reference>
<dbReference type="Proteomes" id="UP000587880">
    <property type="component" value="Unassembled WGS sequence"/>
</dbReference>
<proteinExistence type="predicted"/>
<dbReference type="EMBL" id="MWMH01000002">
    <property type="protein sequence ID" value="OOP74430.1"/>
    <property type="molecule type" value="Genomic_DNA"/>
</dbReference>
<comment type="caution">
    <text evidence="8">The sequence shown here is derived from an EMBL/GenBank/DDBJ whole genome shotgun (WGS) entry which is preliminary data.</text>
</comment>
<dbReference type="Gene3D" id="3.60.15.10">
    <property type="entry name" value="Ribonuclease Z/Hydroxyacylglutathione hydrolase-like"/>
    <property type="match status" value="1"/>
</dbReference>
<evidence type="ECO:0000256" key="2">
    <source>
        <dbReference type="ARBA" id="ARBA00022723"/>
    </source>
</evidence>
<dbReference type="GO" id="GO:0016787">
    <property type="term" value="F:hydrolase activity"/>
    <property type="evidence" value="ECO:0007669"/>
    <property type="project" value="UniProtKB-KW"/>
</dbReference>
<dbReference type="PANTHER" id="PTHR46233">
    <property type="entry name" value="HYDROXYACYLGLUTATHIONE HYDROLASE GLOC"/>
    <property type="match status" value="1"/>
</dbReference>
<dbReference type="EMBL" id="JABAGD010000005">
    <property type="protein sequence ID" value="NMF03964.1"/>
    <property type="molecule type" value="Genomic_DNA"/>
</dbReference>
<evidence type="ECO:0000256" key="3">
    <source>
        <dbReference type="ARBA" id="ARBA00022801"/>
    </source>
</evidence>
<evidence type="ECO:0000256" key="1">
    <source>
        <dbReference type="ARBA" id="ARBA00001947"/>
    </source>
</evidence>
<dbReference type="SMART" id="SM00849">
    <property type="entry name" value="Lactamase_B"/>
    <property type="match status" value="1"/>
</dbReference>
<dbReference type="Proteomes" id="UP000190959">
    <property type="component" value="Unassembled WGS sequence"/>
</dbReference>
<keyword evidence="3 8" id="KW-0378">Hydrolase</keyword>
<dbReference type="InterPro" id="IPR051453">
    <property type="entry name" value="MBL_Glyoxalase_II"/>
</dbReference>
<reference evidence="7" key="4">
    <citation type="submission" date="2020-05" db="EMBL/GenBank/DDBJ databases">
        <authorList>
            <person name="Brown S."/>
            <person name="Huntemann M."/>
            <person name="Clum A."/>
            <person name="Spunde A."/>
            <person name="Palaniappan K."/>
            <person name="Ritter S."/>
            <person name="Mikhailova N."/>
            <person name="Chen I.-M."/>
            <person name="Stamatis D."/>
            <person name="Reddy T."/>
            <person name="O'Malley R."/>
            <person name="Daum C."/>
            <person name="Shapiro N."/>
            <person name="Ivanova N."/>
            <person name="Kyrpides N."/>
            <person name="Woyke T."/>
        </authorList>
    </citation>
    <scope>NUCLEOTIDE SEQUENCE</scope>
    <source>
        <strain evidence="7">DJ080</strain>
    </source>
</reference>
<evidence type="ECO:0000313" key="12">
    <source>
        <dbReference type="Proteomes" id="UP000587880"/>
    </source>
</evidence>
<reference evidence="6 12" key="3">
    <citation type="submission" date="2020-04" db="EMBL/GenBank/DDBJ databases">
        <authorList>
            <person name="Hitch T.C.A."/>
            <person name="Wylensek D."/>
            <person name="Clavel T."/>
        </authorList>
    </citation>
    <scope>NUCLEOTIDE SEQUENCE [LARGE SCALE GENOMIC DNA]</scope>
    <source>
        <strain evidence="6 12">WB01_NA02</strain>
    </source>
</reference>
<name>A0A1S8T383_CLOBE</name>
<reference evidence="9 10" key="2">
    <citation type="submission" date="2017-02" db="EMBL/GenBank/DDBJ databases">
        <title>Genome sequence of Clostridium beijerinckii Br21.</title>
        <authorList>
            <person name="Fonseca B.C."/>
            <person name="Guazzaroni M.E."/>
            <person name="Riano-Pachon D.M."/>
            <person name="Reginatto V."/>
        </authorList>
    </citation>
    <scope>NUCLEOTIDE SEQUENCE [LARGE SCALE GENOMIC DNA]</scope>
    <source>
        <strain evidence="9 10">Br21</strain>
    </source>
</reference>
<protein>
    <submittedName>
        <fullName evidence="7">Glyoxylase-like metal-dependent hydrolase (Beta-lactamase superfamily II)</fullName>
    </submittedName>
    <submittedName>
        <fullName evidence="6">MBL fold metallo-hydrolase</fullName>
    </submittedName>
    <submittedName>
        <fullName evidence="8">Putative metallo-hydrolase</fullName>
        <ecNumber evidence="8">3.-.-.-</ecNumber>
    </submittedName>
</protein>
<keyword evidence="4" id="KW-0862">Zinc</keyword>
<dbReference type="Proteomes" id="UP001193748">
    <property type="component" value="Unassembled WGS sequence"/>
</dbReference>
<organism evidence="8 11">
    <name type="scientific">Clostridium beijerinckii</name>
    <name type="common">Clostridium MP</name>
    <dbReference type="NCBI Taxonomy" id="1520"/>
    <lineage>
        <taxon>Bacteria</taxon>
        <taxon>Bacillati</taxon>
        <taxon>Bacillota</taxon>
        <taxon>Clostridia</taxon>
        <taxon>Eubacteriales</taxon>
        <taxon>Clostridiaceae</taxon>
        <taxon>Clostridium</taxon>
    </lineage>
</organism>
<evidence type="ECO:0000259" key="5">
    <source>
        <dbReference type="SMART" id="SM00849"/>
    </source>
</evidence>
<dbReference type="SUPFAM" id="SSF56281">
    <property type="entry name" value="Metallo-hydrolase/oxidoreductase"/>
    <property type="match status" value="1"/>
</dbReference>
<evidence type="ECO:0000313" key="6">
    <source>
        <dbReference type="EMBL" id="NMF03964.1"/>
    </source>
</evidence>
<reference evidence="8 11" key="1">
    <citation type="submission" date="2016-05" db="EMBL/GenBank/DDBJ databases">
        <title>Microbial solvent formation.</title>
        <authorList>
            <person name="Poehlein A."/>
            <person name="Montoya Solano J.D."/>
            <person name="Flitsch S."/>
            <person name="Krabben P."/>
            <person name="Duerre P."/>
            <person name="Daniel R."/>
        </authorList>
    </citation>
    <scope>NUCLEOTIDE SEQUENCE [LARGE SCALE GENOMIC DNA]</scope>
    <source>
        <strain evidence="8 11">DSM 53</strain>
    </source>
</reference>